<comment type="caution">
    <text evidence="1">The sequence shown here is derived from an EMBL/GenBank/DDBJ whole genome shotgun (WGS) entry which is preliminary data.</text>
</comment>
<sequence length="129" mass="14827">DQLNQISSEITEKKIKVETRLVVDFESEDNAWKLAEYRSKDIFLQCAVPFFMASKLTKIQKPTFNLSSKAFNSNLAFLNQQIPDPLYHSVNTLILAFLDFHKTCYEGKQIKVDCSLKKAKHIKVLITVS</sequence>
<organism evidence="1 2">
    <name type="scientific">Balaenoptera physalus</name>
    <name type="common">Fin whale</name>
    <name type="synonym">Balaena physalus</name>
    <dbReference type="NCBI Taxonomy" id="9770"/>
    <lineage>
        <taxon>Eukaryota</taxon>
        <taxon>Metazoa</taxon>
        <taxon>Chordata</taxon>
        <taxon>Craniata</taxon>
        <taxon>Vertebrata</taxon>
        <taxon>Euteleostomi</taxon>
        <taxon>Mammalia</taxon>
        <taxon>Eutheria</taxon>
        <taxon>Laurasiatheria</taxon>
        <taxon>Artiodactyla</taxon>
        <taxon>Whippomorpha</taxon>
        <taxon>Cetacea</taxon>
        <taxon>Mysticeti</taxon>
        <taxon>Balaenopteridae</taxon>
        <taxon>Balaenoptera</taxon>
    </lineage>
</organism>
<feature type="non-terminal residue" evidence="1">
    <location>
        <position position="129"/>
    </location>
</feature>
<dbReference type="EMBL" id="SGJD01001870">
    <property type="protein sequence ID" value="KAB0397836.1"/>
    <property type="molecule type" value="Genomic_DNA"/>
</dbReference>
<accession>A0A643CC88</accession>
<keyword evidence="2" id="KW-1185">Reference proteome</keyword>
<name>A0A643CC88_BALPH</name>
<evidence type="ECO:0000313" key="1">
    <source>
        <dbReference type="EMBL" id="KAB0397836.1"/>
    </source>
</evidence>
<dbReference type="OrthoDB" id="10361358at2759"/>
<gene>
    <name evidence="1" type="ORF">E2I00_004464</name>
</gene>
<protein>
    <submittedName>
        <fullName evidence="1">Uncharacterized protein</fullName>
    </submittedName>
</protein>
<dbReference type="AlphaFoldDB" id="A0A643CC88"/>
<feature type="non-terminal residue" evidence="1">
    <location>
        <position position="1"/>
    </location>
</feature>
<dbReference type="Proteomes" id="UP000437017">
    <property type="component" value="Unassembled WGS sequence"/>
</dbReference>
<reference evidence="1 2" key="1">
    <citation type="journal article" date="2019" name="PLoS ONE">
        <title>Genomic analyses reveal an absence of contemporary introgressive admixture between fin whales and blue whales, despite known hybrids.</title>
        <authorList>
            <person name="Westbury M.V."/>
            <person name="Petersen B."/>
            <person name="Lorenzen E.D."/>
        </authorList>
    </citation>
    <scope>NUCLEOTIDE SEQUENCE [LARGE SCALE GENOMIC DNA]</scope>
    <source>
        <strain evidence="1">FinWhale-01</strain>
    </source>
</reference>
<proteinExistence type="predicted"/>
<evidence type="ECO:0000313" key="2">
    <source>
        <dbReference type="Proteomes" id="UP000437017"/>
    </source>
</evidence>